<dbReference type="CDD" id="cd09892">
    <property type="entry name" value="NGN_SP_RfaH"/>
    <property type="match status" value="1"/>
</dbReference>
<evidence type="ECO:0000256" key="3">
    <source>
        <dbReference type="ARBA" id="ARBA00023163"/>
    </source>
</evidence>
<keyword evidence="3" id="KW-0804">Transcription</keyword>
<dbReference type="OrthoDB" id="9787731at2"/>
<protein>
    <submittedName>
        <fullName evidence="5">Transcription antitermination protein RfaH</fullName>
    </submittedName>
</protein>
<evidence type="ECO:0000313" key="5">
    <source>
        <dbReference type="EMBL" id="ASM74620.1"/>
    </source>
</evidence>
<dbReference type="Gene3D" id="3.30.70.940">
    <property type="entry name" value="NusG, N-terminal domain"/>
    <property type="match status" value="1"/>
</dbReference>
<accession>A0A221K6X4</accession>
<dbReference type="InterPro" id="IPR006645">
    <property type="entry name" value="NGN-like_dom"/>
</dbReference>
<evidence type="ECO:0000259" key="4">
    <source>
        <dbReference type="SMART" id="SM00738"/>
    </source>
</evidence>
<dbReference type="EMBL" id="CP022416">
    <property type="protein sequence ID" value="ASM74620.1"/>
    <property type="molecule type" value="Genomic_DNA"/>
</dbReference>
<keyword evidence="6" id="KW-1185">Reference proteome</keyword>
<dbReference type="SUPFAM" id="SSF82679">
    <property type="entry name" value="N-utilization substance G protein NusG, N-terminal domain"/>
    <property type="match status" value="1"/>
</dbReference>
<sequence length="171" mass="18994">MVKISDSFWFVAQLRPQGLERARAHLQRQGIEVFNPEMLAVAKRAGVQRQSRKPLFPGYIFVNFDPAVPGWSAINSTRGVARLILSDPRRPQPLPSALIAGLKQRCDKSDLLAPSIDLDIGDRIRVLAGPFADLVTTIDTLAGPERIGILIDLMGRKVKTSLPRDQVEKLY</sequence>
<dbReference type="AlphaFoldDB" id="A0A221K6X4"/>
<evidence type="ECO:0000256" key="1">
    <source>
        <dbReference type="ARBA" id="ARBA00022814"/>
    </source>
</evidence>
<keyword evidence="2" id="KW-0805">Transcription regulation</keyword>
<dbReference type="InterPro" id="IPR043425">
    <property type="entry name" value="NusG-like"/>
</dbReference>
<dbReference type="Proteomes" id="UP000199754">
    <property type="component" value="Plasmid pSMR1-1"/>
</dbReference>
<gene>
    <name evidence="5" type="primary">rfaH</name>
    <name evidence="5" type="ORF">SULPSESMR1_04925</name>
</gene>
<dbReference type="SMART" id="SM00738">
    <property type="entry name" value="NGN"/>
    <property type="match status" value="1"/>
</dbReference>
<reference evidence="5 6" key="1">
    <citation type="submission" date="2017-07" db="EMBL/GenBank/DDBJ databases">
        <title>Genome Sequence of Sulfitobacter pseudonitzschiae Strain SMR1 Isolated from a culture of the Diatom Skeletonema marinoi.</title>
        <authorList>
            <person name="Topel M."/>
            <person name="Pinder M.I.M."/>
            <person name="Johansson O.N."/>
            <person name="Kourtchenko O."/>
            <person name="Godhe A."/>
            <person name="Clarke A.K."/>
        </authorList>
    </citation>
    <scope>NUCLEOTIDE SEQUENCE [LARGE SCALE GENOMIC DNA]</scope>
    <source>
        <strain evidence="5 6">SMR1</strain>
        <plasmid evidence="5 6">pSMR1-1</plasmid>
    </source>
</reference>
<dbReference type="GO" id="GO:0031564">
    <property type="term" value="P:transcription antitermination"/>
    <property type="evidence" value="ECO:0007669"/>
    <property type="project" value="UniProtKB-KW"/>
</dbReference>
<name>A0A221K6X4_9RHOB</name>
<evidence type="ECO:0000313" key="6">
    <source>
        <dbReference type="Proteomes" id="UP000199754"/>
    </source>
</evidence>
<keyword evidence="1" id="KW-0889">Transcription antitermination</keyword>
<proteinExistence type="predicted"/>
<dbReference type="SUPFAM" id="SSF50104">
    <property type="entry name" value="Translation proteins SH3-like domain"/>
    <property type="match status" value="1"/>
</dbReference>
<dbReference type="InterPro" id="IPR008991">
    <property type="entry name" value="Translation_prot_SH3-like_sf"/>
</dbReference>
<dbReference type="GO" id="GO:0006354">
    <property type="term" value="P:DNA-templated transcription elongation"/>
    <property type="evidence" value="ECO:0007669"/>
    <property type="project" value="InterPro"/>
</dbReference>
<evidence type="ECO:0000256" key="2">
    <source>
        <dbReference type="ARBA" id="ARBA00023015"/>
    </source>
</evidence>
<geneLocation type="plasmid" evidence="5 6">
    <name>pSMR1-1</name>
</geneLocation>
<dbReference type="GO" id="GO:0005829">
    <property type="term" value="C:cytosol"/>
    <property type="evidence" value="ECO:0007669"/>
    <property type="project" value="TreeGrafter"/>
</dbReference>
<keyword evidence="5" id="KW-0614">Plasmid</keyword>
<dbReference type="PANTHER" id="PTHR30265:SF7">
    <property type="entry name" value="TRANSCRIPTION ANTITERMINATION PROTEIN RFAH"/>
    <property type="match status" value="1"/>
</dbReference>
<organism evidence="5 6">
    <name type="scientific">Pseudosulfitobacter pseudonitzschiae</name>
    <dbReference type="NCBI Taxonomy" id="1402135"/>
    <lineage>
        <taxon>Bacteria</taxon>
        <taxon>Pseudomonadati</taxon>
        <taxon>Pseudomonadota</taxon>
        <taxon>Alphaproteobacteria</taxon>
        <taxon>Rhodobacterales</taxon>
        <taxon>Roseobacteraceae</taxon>
        <taxon>Pseudosulfitobacter</taxon>
    </lineage>
</organism>
<dbReference type="PANTHER" id="PTHR30265">
    <property type="entry name" value="RHO-INTERACTING TRANSCRIPTION TERMINATION FACTOR NUSG"/>
    <property type="match status" value="1"/>
</dbReference>
<dbReference type="KEGG" id="spse:SULPSESMR1_04925"/>
<dbReference type="InterPro" id="IPR036735">
    <property type="entry name" value="NGN_dom_sf"/>
</dbReference>
<feature type="domain" description="NusG-like N-terminal" evidence="4">
    <location>
        <begin position="6"/>
        <end position="106"/>
    </location>
</feature>
<dbReference type="CDD" id="cd06091">
    <property type="entry name" value="KOW_NusG"/>
    <property type="match status" value="1"/>
</dbReference>
<dbReference type="Pfam" id="PF02357">
    <property type="entry name" value="NusG"/>
    <property type="match status" value="1"/>
</dbReference>